<sequence>MTSTRPWRPEDIPDQTGRTFVITGANGGLGEVLTRALVAKGATVVMACRNTAKAAEIADAITADVGGAGQIRVEALDLGDLASVRDFAERQGEFDVLINNAGLMNVPFSRTKDGFETQFGVNHLGHYALTGLLLDKVRDRVVSVSSIAHKQTPKLWIDDLNYENRWYQRNLAYAQSKLANLMFGRELQRRLTEAGSAKRSYVAHPGVSGTDLFTKTETLMDRVAKHGARLVGHPPERAAQSILLAATSPDADPTVYWGPTKFGQTQGPPQSSPSTKLSRNERLWLRLWDESERLTGVSFGL</sequence>
<dbReference type="PANTHER" id="PTHR24320:SF148">
    <property type="entry name" value="NAD(P)-BINDING ROSSMANN-FOLD SUPERFAMILY PROTEIN"/>
    <property type="match status" value="1"/>
</dbReference>
<gene>
    <name evidence="5" type="ORF">CQY22_008650</name>
</gene>
<proteinExistence type="inferred from homology"/>
<dbReference type="GO" id="GO:0016491">
    <property type="term" value="F:oxidoreductase activity"/>
    <property type="evidence" value="ECO:0007669"/>
    <property type="project" value="UniProtKB-KW"/>
</dbReference>
<comment type="caution">
    <text evidence="5">The sequence shown here is derived from an EMBL/GenBank/DDBJ whole genome shotgun (WGS) entry which is preliminary data.</text>
</comment>
<dbReference type="Pfam" id="PF00106">
    <property type="entry name" value="adh_short"/>
    <property type="match status" value="1"/>
</dbReference>
<keyword evidence="2" id="KW-0560">Oxidoreductase</keyword>
<feature type="region of interest" description="Disordered" evidence="4">
    <location>
        <begin position="259"/>
        <end position="278"/>
    </location>
</feature>
<dbReference type="PRINTS" id="PR00080">
    <property type="entry name" value="SDRFAMILY"/>
</dbReference>
<organism evidence="5 6">
    <name type="scientific">Mycolicibacterium brumae</name>
    <dbReference type="NCBI Taxonomy" id="85968"/>
    <lineage>
        <taxon>Bacteria</taxon>
        <taxon>Bacillati</taxon>
        <taxon>Actinomycetota</taxon>
        <taxon>Actinomycetes</taxon>
        <taxon>Mycobacteriales</taxon>
        <taxon>Mycobacteriaceae</taxon>
        <taxon>Mycolicibacterium</taxon>
    </lineage>
</organism>
<dbReference type="SUPFAM" id="SSF51735">
    <property type="entry name" value="NAD(P)-binding Rossmann-fold domains"/>
    <property type="match status" value="1"/>
</dbReference>
<protein>
    <submittedName>
        <fullName evidence="5">Short-chain dehydrogenase</fullName>
    </submittedName>
</protein>
<evidence type="ECO:0000256" key="2">
    <source>
        <dbReference type="ARBA" id="ARBA00023002"/>
    </source>
</evidence>
<dbReference type="AlphaFoldDB" id="A0A2G5PBZ2"/>
<dbReference type="STRING" id="85968.GCA_900073015_03043"/>
<keyword evidence="6" id="KW-1185">Reference proteome</keyword>
<name>A0A2G5PBZ2_9MYCO</name>
<feature type="compositionally biased region" description="Polar residues" evidence="4">
    <location>
        <begin position="262"/>
        <end position="277"/>
    </location>
</feature>
<evidence type="ECO:0000256" key="3">
    <source>
        <dbReference type="RuleBase" id="RU000363"/>
    </source>
</evidence>
<comment type="similarity">
    <text evidence="1 3">Belongs to the short-chain dehydrogenases/reductases (SDR) family.</text>
</comment>
<accession>A0A2G5PBZ2</accession>
<evidence type="ECO:0000256" key="4">
    <source>
        <dbReference type="SAM" id="MobiDB-lite"/>
    </source>
</evidence>
<dbReference type="Proteomes" id="UP000230551">
    <property type="component" value="Unassembled WGS sequence"/>
</dbReference>
<evidence type="ECO:0000313" key="6">
    <source>
        <dbReference type="Proteomes" id="UP000230551"/>
    </source>
</evidence>
<dbReference type="InterPro" id="IPR036291">
    <property type="entry name" value="NAD(P)-bd_dom_sf"/>
</dbReference>
<dbReference type="OrthoDB" id="4449798at2"/>
<dbReference type="PRINTS" id="PR00081">
    <property type="entry name" value="GDHRDH"/>
</dbReference>
<evidence type="ECO:0000313" key="5">
    <source>
        <dbReference type="EMBL" id="PIB75787.1"/>
    </source>
</evidence>
<dbReference type="PANTHER" id="PTHR24320">
    <property type="entry name" value="RETINOL DEHYDROGENASE"/>
    <property type="match status" value="1"/>
</dbReference>
<reference evidence="5 6" key="1">
    <citation type="journal article" date="2017" name="Infect. Genet. Evol.">
        <title>The new phylogeny of the genus Mycobacterium: The old and the news.</title>
        <authorList>
            <person name="Tortoli E."/>
            <person name="Fedrizzi T."/>
            <person name="Meehan C.J."/>
            <person name="Trovato A."/>
            <person name="Grottola A."/>
            <person name="Giacobazzi E."/>
            <person name="Serpini G.F."/>
            <person name="Tagliazucchi S."/>
            <person name="Fabio A."/>
            <person name="Bettua C."/>
            <person name="Bertorelli R."/>
            <person name="Frascaro F."/>
            <person name="De Sanctis V."/>
            <person name="Pecorari M."/>
            <person name="Jousson O."/>
            <person name="Segata N."/>
            <person name="Cirillo D.M."/>
        </authorList>
    </citation>
    <scope>NUCLEOTIDE SEQUENCE [LARGE SCALE GENOMIC DNA]</scope>
    <source>
        <strain evidence="5 6">CIP1034565</strain>
    </source>
</reference>
<dbReference type="RefSeq" id="WP_090591189.1">
    <property type="nucleotide sequence ID" value="NZ_CP104302.1"/>
</dbReference>
<evidence type="ECO:0000256" key="1">
    <source>
        <dbReference type="ARBA" id="ARBA00006484"/>
    </source>
</evidence>
<dbReference type="Gene3D" id="3.40.50.720">
    <property type="entry name" value="NAD(P)-binding Rossmann-like Domain"/>
    <property type="match status" value="1"/>
</dbReference>
<dbReference type="CDD" id="cd05327">
    <property type="entry name" value="retinol-DH_like_SDR_c_like"/>
    <property type="match status" value="1"/>
</dbReference>
<dbReference type="InterPro" id="IPR002347">
    <property type="entry name" value="SDR_fam"/>
</dbReference>
<dbReference type="EMBL" id="PDCN02000008">
    <property type="protein sequence ID" value="PIB75787.1"/>
    <property type="molecule type" value="Genomic_DNA"/>
</dbReference>
<dbReference type="NCBIfam" id="NF004846">
    <property type="entry name" value="PRK06197.1"/>
    <property type="match status" value="1"/>
</dbReference>